<feature type="domain" description="MacB-like periplasmic core" evidence="9">
    <location>
        <begin position="484"/>
        <end position="662"/>
    </location>
</feature>
<keyword evidence="2" id="KW-1003">Cell membrane</keyword>
<dbReference type="PANTHER" id="PTHR30572">
    <property type="entry name" value="MEMBRANE COMPONENT OF TRANSPORTER-RELATED"/>
    <property type="match status" value="1"/>
</dbReference>
<keyword evidence="3 7" id="KW-0812">Transmembrane</keyword>
<feature type="transmembrane region" description="Helical" evidence="7">
    <location>
        <begin position="272"/>
        <end position="297"/>
    </location>
</feature>
<evidence type="ECO:0000256" key="6">
    <source>
        <dbReference type="ARBA" id="ARBA00038076"/>
    </source>
</evidence>
<dbReference type="InterPro" id="IPR017800">
    <property type="entry name" value="ADOP"/>
</dbReference>
<accession>A0ABT5AZV9</accession>
<feature type="domain" description="ABC3 transporter permease C-terminal" evidence="8">
    <location>
        <begin position="280"/>
        <end position="396"/>
    </location>
</feature>
<organism evidence="10 11">
    <name type="scientific">Nannocystis radixulma</name>
    <dbReference type="NCBI Taxonomy" id="2995305"/>
    <lineage>
        <taxon>Bacteria</taxon>
        <taxon>Pseudomonadati</taxon>
        <taxon>Myxococcota</taxon>
        <taxon>Polyangia</taxon>
        <taxon>Nannocystales</taxon>
        <taxon>Nannocystaceae</taxon>
        <taxon>Nannocystis</taxon>
    </lineage>
</organism>
<feature type="transmembrane region" description="Helical" evidence="7">
    <location>
        <begin position="325"/>
        <end position="347"/>
    </location>
</feature>
<dbReference type="RefSeq" id="WP_271995401.1">
    <property type="nucleotide sequence ID" value="NZ_JAQNDN010000002.1"/>
</dbReference>
<evidence type="ECO:0000256" key="3">
    <source>
        <dbReference type="ARBA" id="ARBA00022692"/>
    </source>
</evidence>
<feature type="transmembrane region" description="Helical" evidence="7">
    <location>
        <begin position="695"/>
        <end position="714"/>
    </location>
</feature>
<protein>
    <submittedName>
        <fullName evidence="10">ABC transporter permease</fullName>
    </submittedName>
</protein>
<dbReference type="Pfam" id="PF12704">
    <property type="entry name" value="MacB_PCD"/>
    <property type="match status" value="2"/>
</dbReference>
<evidence type="ECO:0000259" key="8">
    <source>
        <dbReference type="Pfam" id="PF02687"/>
    </source>
</evidence>
<proteinExistence type="inferred from homology"/>
<dbReference type="InterPro" id="IPR050250">
    <property type="entry name" value="Macrolide_Exporter_MacB"/>
</dbReference>
<evidence type="ECO:0000259" key="9">
    <source>
        <dbReference type="Pfam" id="PF12704"/>
    </source>
</evidence>
<comment type="similarity">
    <text evidence="6">Belongs to the ABC-4 integral membrane protein family.</text>
</comment>
<dbReference type="PANTHER" id="PTHR30572:SF4">
    <property type="entry name" value="ABC TRANSPORTER PERMEASE YTRF"/>
    <property type="match status" value="1"/>
</dbReference>
<evidence type="ECO:0000256" key="2">
    <source>
        <dbReference type="ARBA" id="ARBA00022475"/>
    </source>
</evidence>
<name>A0ABT5AZV9_9BACT</name>
<dbReference type="Pfam" id="PF02687">
    <property type="entry name" value="FtsX"/>
    <property type="match status" value="2"/>
</dbReference>
<evidence type="ECO:0000256" key="1">
    <source>
        <dbReference type="ARBA" id="ARBA00004651"/>
    </source>
</evidence>
<keyword evidence="5 7" id="KW-0472">Membrane</keyword>
<comment type="subcellular location">
    <subcellularLocation>
        <location evidence="1">Cell membrane</location>
        <topology evidence="1">Multi-pass membrane protein</topology>
    </subcellularLocation>
</comment>
<gene>
    <name evidence="10" type="ORF">POL58_06485</name>
</gene>
<evidence type="ECO:0000313" key="11">
    <source>
        <dbReference type="Proteomes" id="UP001217838"/>
    </source>
</evidence>
<evidence type="ECO:0000313" key="10">
    <source>
        <dbReference type="EMBL" id="MDC0667374.1"/>
    </source>
</evidence>
<feature type="transmembrane region" description="Helical" evidence="7">
    <location>
        <begin position="373"/>
        <end position="396"/>
    </location>
</feature>
<dbReference type="NCBIfam" id="TIGR03434">
    <property type="entry name" value="ADOP"/>
    <property type="match status" value="1"/>
</dbReference>
<dbReference type="Proteomes" id="UP001217838">
    <property type="component" value="Unassembled WGS sequence"/>
</dbReference>
<keyword evidence="4 7" id="KW-1133">Transmembrane helix</keyword>
<evidence type="ECO:0000256" key="7">
    <source>
        <dbReference type="SAM" id="Phobius"/>
    </source>
</evidence>
<reference evidence="10 11" key="1">
    <citation type="submission" date="2022-11" db="EMBL/GenBank/DDBJ databases">
        <title>Minimal conservation of predation-associated metabolite biosynthetic gene clusters underscores biosynthetic potential of Myxococcota including descriptions for ten novel species: Archangium lansinium sp. nov., Myxococcus landrumus sp. nov., Nannocystis bai.</title>
        <authorList>
            <person name="Ahearne A."/>
            <person name="Stevens C."/>
            <person name="Dowd S."/>
        </authorList>
    </citation>
    <scope>NUCLEOTIDE SEQUENCE [LARGE SCALE GENOMIC DNA]</scope>
    <source>
        <strain evidence="10 11">NCELM</strain>
    </source>
</reference>
<feature type="domain" description="ABC3 transporter permease C-terminal" evidence="8">
    <location>
        <begin position="698"/>
        <end position="812"/>
    </location>
</feature>
<sequence length="819" mass="88457">MSAVLRDIRFALRMLVKSRGYSVVAILTLALAIGANTAIFSAVNALLLRPLPYPDPEQLVMVRENKPEFDELTLSYQNYLDYRAGTSSFSTFAGMGLHTMNLTGDGEPERLFIQMLSHDFLPMLGVEPVLGRNFLPEEDAPGGARVIVLNHGFWTRRFAADPEIIGRKIRLDGGEWTVIGVLPAEFRQFLFPQIVGFIPLASRADEPVFRDRASRIYLHGFARLKPGVTLAQARADLQAIGDELGRRFPEEVGGSRPEVVPLHHAFVKDVRVILLLLFGAVGCVLLIAAANVGNLTLERAIGRQRELGIRAALGAGRWRLIRQMLVESSLLALAGGALGLLFALWGVDVITANLPGLIVGHNMRGPIELDTTVLVFTTVVALGTGLLFGLVPALFASCQDLAQVLKNADHHASAGGSHLRARNLLVIVEVALALMLALAATQSARKLAELNRLDPGFDFSNLLFAVTALSPERYPTSPQLVQFWAEAERRVRAIPGVLSVTTSSGAPGHYASWHNFYPLGAARTPENEHVALVYRSSLGFFETLKIPLLAGRTCGPQDGPGTPPVVLVGRQLADKLFPGQDPVGQRLQDSLSKQPSVEIIGVVGDFKHNGLGMAELTPYQMHYCFPQLPLESQQDPMMGNWMHLLVRTEGDPTALVAQVQAAAREVDPMERSWGVSTIESVMVGSLSPRLFTAKLLGVFAAIALMLAAMGLYAVMANTVAQRTHELGVRVALGAQPHAIVALVVRQGIRLVVVGLALGLLGAFALTSVMSTLLTEAVGAVDLPTYLGVSLLLVIVGLLATYLPARRATRIDPMVALRHE</sequence>
<keyword evidence="11" id="KW-1185">Reference proteome</keyword>
<feature type="transmembrane region" description="Helical" evidence="7">
    <location>
        <begin position="21"/>
        <end position="48"/>
    </location>
</feature>
<dbReference type="InterPro" id="IPR003838">
    <property type="entry name" value="ABC3_permease_C"/>
</dbReference>
<dbReference type="EMBL" id="JAQNDN010000002">
    <property type="protein sequence ID" value="MDC0667374.1"/>
    <property type="molecule type" value="Genomic_DNA"/>
</dbReference>
<dbReference type="InterPro" id="IPR025857">
    <property type="entry name" value="MacB_PCD"/>
</dbReference>
<feature type="transmembrane region" description="Helical" evidence="7">
    <location>
        <begin position="785"/>
        <end position="804"/>
    </location>
</feature>
<evidence type="ECO:0000256" key="5">
    <source>
        <dbReference type="ARBA" id="ARBA00023136"/>
    </source>
</evidence>
<comment type="caution">
    <text evidence="10">The sequence shown here is derived from an EMBL/GenBank/DDBJ whole genome shotgun (WGS) entry which is preliminary data.</text>
</comment>
<feature type="transmembrane region" description="Helical" evidence="7">
    <location>
        <begin position="751"/>
        <end position="773"/>
    </location>
</feature>
<evidence type="ECO:0000256" key="4">
    <source>
        <dbReference type="ARBA" id="ARBA00022989"/>
    </source>
</evidence>
<feature type="domain" description="MacB-like periplasmic core" evidence="9">
    <location>
        <begin position="22"/>
        <end position="239"/>
    </location>
</feature>